<keyword evidence="2" id="KW-0238">DNA-binding</keyword>
<evidence type="ECO:0000256" key="3">
    <source>
        <dbReference type="ARBA" id="ARBA00023163"/>
    </source>
</evidence>
<evidence type="ECO:0000313" key="5">
    <source>
        <dbReference type="EMBL" id="KXV60894.1"/>
    </source>
</evidence>
<reference evidence="5 6" key="1">
    <citation type="submission" date="2015-06" db="EMBL/GenBank/DDBJ databases">
        <title>Improved classification and identification of acetic acid bacteria using matrix-assisted laser desorption/ionization time-of-flight mass spectrometry; Gluconobacter nephelii and Gluconobacter uchimurae are later heterotypic synonyms of Gluconobacter japonicus and Gluconobacter oxydans, respectively.</title>
        <authorList>
            <person name="Li L."/>
            <person name="Cleenwerck I."/>
            <person name="De Vuyst L."/>
            <person name="Vandamme P."/>
        </authorList>
    </citation>
    <scope>NUCLEOTIDE SEQUENCE [LARGE SCALE GENOMIC DNA]</scope>
    <source>
        <strain evidence="5 6">LMG 1663</strain>
    </source>
</reference>
<evidence type="ECO:0000313" key="6">
    <source>
        <dbReference type="Proteomes" id="UP000075411"/>
    </source>
</evidence>
<protein>
    <submittedName>
        <fullName evidence="5">Repressor</fullName>
    </submittedName>
</protein>
<dbReference type="SMART" id="SM00530">
    <property type="entry name" value="HTH_XRE"/>
    <property type="match status" value="1"/>
</dbReference>
<dbReference type="Proteomes" id="UP000075411">
    <property type="component" value="Unassembled WGS sequence"/>
</dbReference>
<keyword evidence="1" id="KW-0805">Transcription regulation</keyword>
<sequence>MSPPRPRKRKLMDEQIKMMRERGERLRQAAQSIGITHAAKAAGVPYTTLRDYMNGSEMKLSAVASLARVCGVTLDWLAYGVGETHLSQSPSRSAPQRGGHQIVIPWLDDREEGLRVGKGWLETTLTRPTIAALRLTDVTGDAMAPTLLHGDLVMIDTASTQVQGGALYALKIDETVMLRRLDLRLGGGIRVLADNDRYPPQDLSAEDSQSLKVVGEVVWFGGLPRG</sequence>
<organism evidence="5 6">
    <name type="scientific">Acetobacter tropicalis</name>
    <dbReference type="NCBI Taxonomy" id="104102"/>
    <lineage>
        <taxon>Bacteria</taxon>
        <taxon>Pseudomonadati</taxon>
        <taxon>Pseudomonadota</taxon>
        <taxon>Alphaproteobacteria</taxon>
        <taxon>Acetobacterales</taxon>
        <taxon>Acetobacteraceae</taxon>
        <taxon>Acetobacter</taxon>
    </lineage>
</organism>
<dbReference type="GO" id="GO:0003677">
    <property type="term" value="F:DNA binding"/>
    <property type="evidence" value="ECO:0007669"/>
    <property type="project" value="UniProtKB-KW"/>
</dbReference>
<proteinExistence type="predicted"/>
<evidence type="ECO:0000259" key="4">
    <source>
        <dbReference type="PROSITE" id="PS50943"/>
    </source>
</evidence>
<dbReference type="InterPro" id="IPR001387">
    <property type="entry name" value="Cro/C1-type_HTH"/>
</dbReference>
<evidence type="ECO:0000256" key="1">
    <source>
        <dbReference type="ARBA" id="ARBA00023015"/>
    </source>
</evidence>
<dbReference type="SUPFAM" id="SSF47413">
    <property type="entry name" value="lambda repressor-like DNA-binding domains"/>
    <property type="match status" value="1"/>
</dbReference>
<name>A0A149U5Y3_9PROT</name>
<dbReference type="PANTHER" id="PTHR40661:SF3">
    <property type="entry name" value="FELS-1 PROPHAGE TRANSCRIPTIONAL REGULATOR"/>
    <property type="match status" value="1"/>
</dbReference>
<gene>
    <name evidence="5" type="ORF">AD947_01505</name>
</gene>
<keyword evidence="3" id="KW-0804">Transcription</keyword>
<dbReference type="PANTHER" id="PTHR40661">
    <property type="match status" value="1"/>
</dbReference>
<dbReference type="EMBL" id="LHZT01000080">
    <property type="protein sequence ID" value="KXV60894.1"/>
    <property type="molecule type" value="Genomic_DNA"/>
</dbReference>
<dbReference type="AlphaFoldDB" id="A0A149U5Y3"/>
<dbReference type="OrthoDB" id="7219726at2"/>
<dbReference type="Gene3D" id="2.10.109.10">
    <property type="entry name" value="Umud Fragment, subunit A"/>
    <property type="match status" value="1"/>
</dbReference>
<dbReference type="SUPFAM" id="SSF51306">
    <property type="entry name" value="LexA/Signal peptidase"/>
    <property type="match status" value="1"/>
</dbReference>
<dbReference type="InterPro" id="IPR015927">
    <property type="entry name" value="Peptidase_S24_S26A/B/C"/>
</dbReference>
<dbReference type="PATRIC" id="fig|104102.12.peg.3389"/>
<feature type="domain" description="HTH cro/C1-type" evidence="4">
    <location>
        <begin position="39"/>
        <end position="77"/>
    </location>
</feature>
<dbReference type="Pfam" id="PF01381">
    <property type="entry name" value="HTH_3"/>
    <property type="match status" value="1"/>
</dbReference>
<evidence type="ECO:0000256" key="2">
    <source>
        <dbReference type="ARBA" id="ARBA00023125"/>
    </source>
</evidence>
<dbReference type="Gene3D" id="1.10.260.40">
    <property type="entry name" value="lambda repressor-like DNA-binding domains"/>
    <property type="match status" value="1"/>
</dbReference>
<dbReference type="RefSeq" id="WP_061487251.1">
    <property type="nucleotide sequence ID" value="NZ_LHZT01000080.1"/>
</dbReference>
<dbReference type="InterPro" id="IPR010982">
    <property type="entry name" value="Lambda_DNA-bd_dom_sf"/>
</dbReference>
<dbReference type="CDD" id="cd00093">
    <property type="entry name" value="HTH_XRE"/>
    <property type="match status" value="1"/>
</dbReference>
<accession>A0A149U5Y3</accession>
<dbReference type="Pfam" id="PF00717">
    <property type="entry name" value="Peptidase_S24"/>
    <property type="match status" value="1"/>
</dbReference>
<dbReference type="InterPro" id="IPR036286">
    <property type="entry name" value="LexA/Signal_pep-like_sf"/>
</dbReference>
<dbReference type="PROSITE" id="PS50943">
    <property type="entry name" value="HTH_CROC1"/>
    <property type="match status" value="1"/>
</dbReference>
<dbReference type="CDD" id="cd06529">
    <property type="entry name" value="S24_LexA-like"/>
    <property type="match status" value="1"/>
</dbReference>
<comment type="caution">
    <text evidence="5">The sequence shown here is derived from an EMBL/GenBank/DDBJ whole genome shotgun (WGS) entry which is preliminary data.</text>
</comment>
<dbReference type="InterPro" id="IPR039418">
    <property type="entry name" value="LexA-like"/>
</dbReference>